<feature type="region of interest" description="Disordered" evidence="9">
    <location>
        <begin position="495"/>
        <end position="551"/>
    </location>
</feature>
<evidence type="ECO:0000256" key="5">
    <source>
        <dbReference type="ARBA" id="ARBA00022989"/>
    </source>
</evidence>
<evidence type="ECO:0000256" key="7">
    <source>
        <dbReference type="ARBA" id="ARBA00023315"/>
    </source>
</evidence>
<evidence type="ECO:0000256" key="6">
    <source>
        <dbReference type="ARBA" id="ARBA00023136"/>
    </source>
</evidence>
<gene>
    <name evidence="11" type="primary">PAT19_1</name>
    <name evidence="11" type="ORF">CK203_115770</name>
</gene>
<dbReference type="EC" id="2.3.1.225" evidence="8"/>
<dbReference type="PANTHER" id="PTHR22883:SF203">
    <property type="entry name" value="PALMITOYLTRANSFERASE"/>
    <property type="match status" value="1"/>
</dbReference>
<reference evidence="11 12" key="1">
    <citation type="journal article" date="2018" name="PLoS Genet.">
        <title>Population sequencing reveals clonal diversity and ancestral inbreeding in the grapevine cultivar Chardonnay.</title>
        <authorList>
            <person name="Roach M.J."/>
            <person name="Johnson D.L."/>
            <person name="Bohlmann J."/>
            <person name="van Vuuren H.J."/>
            <person name="Jones S.J."/>
            <person name="Pretorius I.S."/>
            <person name="Schmidt S.A."/>
            <person name="Borneman A.R."/>
        </authorList>
    </citation>
    <scope>NUCLEOTIDE SEQUENCE [LARGE SCALE GENOMIC DNA]</scope>
    <source>
        <strain evidence="12">cv. Chardonnay</strain>
        <tissue evidence="11">Leaf</tissue>
    </source>
</reference>
<comment type="catalytic activity">
    <reaction evidence="8">
        <text>L-cysteinyl-[protein] + hexadecanoyl-CoA = S-hexadecanoyl-L-cysteinyl-[protein] + CoA</text>
        <dbReference type="Rhea" id="RHEA:36683"/>
        <dbReference type="Rhea" id="RHEA-COMP:10131"/>
        <dbReference type="Rhea" id="RHEA-COMP:11032"/>
        <dbReference type="ChEBI" id="CHEBI:29950"/>
        <dbReference type="ChEBI" id="CHEBI:57287"/>
        <dbReference type="ChEBI" id="CHEBI:57379"/>
        <dbReference type="ChEBI" id="CHEBI:74151"/>
        <dbReference type="EC" id="2.3.1.225"/>
    </reaction>
</comment>
<feature type="transmembrane region" description="Helical" evidence="8">
    <location>
        <begin position="57"/>
        <end position="75"/>
    </location>
</feature>
<evidence type="ECO:0000313" key="12">
    <source>
        <dbReference type="Proteomes" id="UP000288805"/>
    </source>
</evidence>
<evidence type="ECO:0000256" key="8">
    <source>
        <dbReference type="RuleBase" id="RU079119"/>
    </source>
</evidence>
<evidence type="ECO:0000259" key="10">
    <source>
        <dbReference type="Pfam" id="PF01529"/>
    </source>
</evidence>
<evidence type="ECO:0000256" key="9">
    <source>
        <dbReference type="SAM" id="MobiDB-lite"/>
    </source>
</evidence>
<dbReference type="PROSITE" id="PS50216">
    <property type="entry name" value="DHHC"/>
    <property type="match status" value="1"/>
</dbReference>
<comment type="caution">
    <text evidence="11">The sequence shown here is derived from an EMBL/GenBank/DDBJ whole genome shotgun (WGS) entry which is preliminary data.</text>
</comment>
<comment type="subcellular location">
    <subcellularLocation>
        <location evidence="1">Endomembrane system</location>
        <topology evidence="1">Multi-pass membrane protein</topology>
    </subcellularLocation>
</comment>
<proteinExistence type="inferred from homology"/>
<feature type="transmembrane region" description="Helical" evidence="8">
    <location>
        <begin position="315"/>
        <end position="344"/>
    </location>
</feature>
<keyword evidence="7 8" id="KW-0012">Acyltransferase</keyword>
<feature type="transmembrane region" description="Helical" evidence="8">
    <location>
        <begin position="28"/>
        <end position="50"/>
    </location>
</feature>
<feature type="compositionally biased region" description="Low complexity" evidence="9">
    <location>
        <begin position="123"/>
        <end position="139"/>
    </location>
</feature>
<dbReference type="InterPro" id="IPR001594">
    <property type="entry name" value="Palmitoyltrfase_DHHC"/>
</dbReference>
<evidence type="ECO:0000256" key="4">
    <source>
        <dbReference type="ARBA" id="ARBA00022692"/>
    </source>
</evidence>
<keyword evidence="3 8" id="KW-0808">Transferase</keyword>
<dbReference type="Pfam" id="PF01529">
    <property type="entry name" value="DHHC"/>
    <property type="match status" value="1"/>
</dbReference>
<dbReference type="PANTHER" id="PTHR22883">
    <property type="entry name" value="ZINC FINGER DHHC DOMAIN CONTAINING PROTEIN"/>
    <property type="match status" value="1"/>
</dbReference>
<dbReference type="GO" id="GO:0019706">
    <property type="term" value="F:protein-cysteine S-palmitoyltransferase activity"/>
    <property type="evidence" value="ECO:0007669"/>
    <property type="project" value="UniProtKB-EC"/>
</dbReference>
<dbReference type="Proteomes" id="UP000288805">
    <property type="component" value="Unassembled WGS sequence"/>
</dbReference>
<sequence length="658" mass="71306">MLLFPLGATQDLHDKQNGHWSGDGDKQVVVAITVFCLLVVAFYAFFAPFVGGRIWEYALIGTYSPVALLVFILYVRCTAINPADPGILSKFDNQAIDKPNTKHGLSAKDLPTKFDEIGNGPQSSPSSASRSSIAAANSSRKGSVGEVGKVDIPVKSPSRKSSCCNFGGIFCALFVHKDCRKQEGTAEQQGAGEDALFCTLCNAEGNIRGDSKEGVLWSGKGSLVERGLGKVRKFSKHCRSCDKCVDGFDHHCRWLNNCVGRKNYVTFISLMAISLIWLVIEVGVGIAVLVRCFVNKKGMETEIIDRLGNGFSRAPFATVVVICSAVSLLACVPLGELFFFHIILIRKGITTYEYVVAMRAMSEAPAGASVDEELPNVLYSPSGSATTGLSVEVPWDCNTRGHGVPLRESLLIIRIKNVKLQSNELRPEILNGKSKTEMDEVIPHLDPGMVPSTVDPDAAGFAERGNKVPKRPVRISAWRLAKLDSNEAVRAAAKARASSSVLRPVDNRHVADPELSSSGNISVTSSSRDEYETGTQSVSSFSSPSHVHESVTLSPLPQAHGVGHFTAATSAPTFVHDRPFTSRAVFPNISHQSTHPSTGFEEKIIQKGGSTDPLLLSAPAASLLRDVKRTSVVWTKKPEDMYQSLYQLQKLETDQPYK</sequence>
<feature type="domain" description="Palmitoyltransferase DHHC" evidence="10">
    <location>
        <begin position="234"/>
        <end position="355"/>
    </location>
</feature>
<accession>A0A438E4Q6</accession>
<name>A0A438E4Q6_VITVI</name>
<comment type="domain">
    <text evidence="8">The DHHC domain is required for palmitoyltransferase activity.</text>
</comment>
<keyword evidence="6 8" id="KW-0472">Membrane</keyword>
<feature type="region of interest" description="Disordered" evidence="9">
    <location>
        <begin position="116"/>
        <end position="144"/>
    </location>
</feature>
<dbReference type="GO" id="GO:0012505">
    <property type="term" value="C:endomembrane system"/>
    <property type="evidence" value="ECO:0007669"/>
    <property type="project" value="UniProtKB-SubCell"/>
</dbReference>
<protein>
    <recommendedName>
        <fullName evidence="8">S-acyltransferase</fullName>
        <ecNumber evidence="8">2.3.1.225</ecNumber>
    </recommendedName>
    <alternativeName>
        <fullName evidence="8">Palmitoyltransferase</fullName>
    </alternativeName>
</protein>
<feature type="compositionally biased region" description="Low complexity" evidence="9">
    <location>
        <begin position="516"/>
        <end position="526"/>
    </location>
</feature>
<comment type="similarity">
    <text evidence="2 8">Belongs to the DHHC palmitoyltransferase family.</text>
</comment>
<evidence type="ECO:0000256" key="3">
    <source>
        <dbReference type="ARBA" id="ARBA00022679"/>
    </source>
</evidence>
<evidence type="ECO:0000256" key="1">
    <source>
        <dbReference type="ARBA" id="ARBA00004127"/>
    </source>
</evidence>
<evidence type="ECO:0000313" key="11">
    <source>
        <dbReference type="EMBL" id="RVW42620.1"/>
    </source>
</evidence>
<evidence type="ECO:0000256" key="2">
    <source>
        <dbReference type="ARBA" id="ARBA00008574"/>
    </source>
</evidence>
<dbReference type="EMBL" id="QGNW01001400">
    <property type="protein sequence ID" value="RVW42620.1"/>
    <property type="molecule type" value="Genomic_DNA"/>
</dbReference>
<keyword evidence="5 8" id="KW-1133">Transmembrane helix</keyword>
<feature type="transmembrane region" description="Helical" evidence="8">
    <location>
        <begin position="267"/>
        <end position="294"/>
    </location>
</feature>
<keyword evidence="4 8" id="KW-0812">Transmembrane</keyword>
<organism evidence="11 12">
    <name type="scientific">Vitis vinifera</name>
    <name type="common">Grape</name>
    <dbReference type="NCBI Taxonomy" id="29760"/>
    <lineage>
        <taxon>Eukaryota</taxon>
        <taxon>Viridiplantae</taxon>
        <taxon>Streptophyta</taxon>
        <taxon>Embryophyta</taxon>
        <taxon>Tracheophyta</taxon>
        <taxon>Spermatophyta</taxon>
        <taxon>Magnoliopsida</taxon>
        <taxon>eudicotyledons</taxon>
        <taxon>Gunneridae</taxon>
        <taxon>Pentapetalae</taxon>
        <taxon>rosids</taxon>
        <taxon>Vitales</taxon>
        <taxon>Vitaceae</taxon>
        <taxon>Viteae</taxon>
        <taxon>Vitis</taxon>
    </lineage>
</organism>
<dbReference type="AlphaFoldDB" id="A0A438E4Q6"/>
<dbReference type="InterPro" id="IPR039859">
    <property type="entry name" value="PFA4/ZDH16/20/ERF2-like"/>
</dbReference>